<feature type="compositionally biased region" description="Acidic residues" evidence="6">
    <location>
        <begin position="218"/>
        <end position="235"/>
    </location>
</feature>
<evidence type="ECO:0000313" key="9">
    <source>
        <dbReference type="EMBL" id="OQS04878.1"/>
    </source>
</evidence>
<feature type="region of interest" description="Disordered" evidence="6">
    <location>
        <begin position="130"/>
        <end position="150"/>
    </location>
</feature>
<dbReference type="PANTHER" id="PTHR12225">
    <property type="entry name" value="ADHESION REGULATING MOLECULE 1 110 KDA CELL MEMBRANE GLYCOPROTEIN"/>
    <property type="match status" value="1"/>
</dbReference>
<dbReference type="PANTHER" id="PTHR12225:SF0">
    <property type="entry name" value="PROTEASOMAL UBIQUITIN RECEPTOR ADRM1"/>
    <property type="match status" value="1"/>
</dbReference>
<dbReference type="GO" id="GO:0008541">
    <property type="term" value="C:proteasome regulatory particle, lid subcomplex"/>
    <property type="evidence" value="ECO:0007669"/>
    <property type="project" value="TreeGrafter"/>
</dbReference>
<keyword evidence="5" id="KW-0539">Nucleus</keyword>
<dbReference type="GO" id="GO:0005634">
    <property type="term" value="C:nucleus"/>
    <property type="evidence" value="ECO:0007669"/>
    <property type="project" value="UniProtKB-SubCell"/>
</dbReference>
<feature type="compositionally biased region" description="Low complexity" evidence="6">
    <location>
        <begin position="195"/>
        <end position="217"/>
    </location>
</feature>
<dbReference type="InterPro" id="IPR038633">
    <property type="entry name" value="Rpn13/ADRM1_Pru_sf"/>
</dbReference>
<feature type="compositionally biased region" description="Low complexity" evidence="6">
    <location>
        <begin position="130"/>
        <end position="139"/>
    </location>
</feature>
<evidence type="ECO:0000256" key="5">
    <source>
        <dbReference type="ARBA" id="ARBA00023242"/>
    </source>
</evidence>
<comment type="caution">
    <text evidence="9">The sequence shown here is derived from an EMBL/GenBank/DDBJ whole genome shotgun (WGS) entry which is preliminary data.</text>
</comment>
<dbReference type="InterPro" id="IPR006773">
    <property type="entry name" value="Rpn13/ADRM1"/>
</dbReference>
<evidence type="ECO:0000256" key="2">
    <source>
        <dbReference type="ARBA" id="ARBA00004496"/>
    </source>
</evidence>
<feature type="region of interest" description="Disordered" evidence="6">
    <location>
        <begin position="186"/>
        <end position="235"/>
    </location>
</feature>
<evidence type="ECO:0000256" key="4">
    <source>
        <dbReference type="ARBA" id="ARBA00022942"/>
    </source>
</evidence>
<feature type="compositionally biased region" description="Basic and acidic residues" evidence="6">
    <location>
        <begin position="248"/>
        <end position="261"/>
    </location>
</feature>
<dbReference type="GO" id="GO:0005737">
    <property type="term" value="C:cytoplasm"/>
    <property type="evidence" value="ECO:0007669"/>
    <property type="project" value="UniProtKB-SubCell"/>
</dbReference>
<organism evidence="9 10">
    <name type="scientific">Thraustotheca clavata</name>
    <dbReference type="NCBI Taxonomy" id="74557"/>
    <lineage>
        <taxon>Eukaryota</taxon>
        <taxon>Sar</taxon>
        <taxon>Stramenopiles</taxon>
        <taxon>Oomycota</taxon>
        <taxon>Saprolegniomycetes</taxon>
        <taxon>Saprolegniales</taxon>
        <taxon>Achlyaceae</taxon>
        <taxon>Thraustotheca</taxon>
    </lineage>
</organism>
<dbReference type="AlphaFoldDB" id="A0A1W0A3R9"/>
<name>A0A1W0A3R9_9STRA</name>
<dbReference type="EMBL" id="JNBS01000537">
    <property type="protein sequence ID" value="OQS04878.1"/>
    <property type="molecule type" value="Genomic_DNA"/>
</dbReference>
<feature type="domain" description="DEUBAD" evidence="7">
    <location>
        <begin position="292"/>
        <end position="403"/>
    </location>
</feature>
<evidence type="ECO:0000256" key="1">
    <source>
        <dbReference type="ARBA" id="ARBA00004123"/>
    </source>
</evidence>
<feature type="domain" description="Pru" evidence="8">
    <location>
        <begin position="10"/>
        <end position="131"/>
    </location>
</feature>
<evidence type="ECO:0000259" key="7">
    <source>
        <dbReference type="PROSITE" id="PS51916"/>
    </source>
</evidence>
<keyword evidence="10" id="KW-1185">Reference proteome</keyword>
<keyword evidence="4" id="KW-0647">Proteasome</keyword>
<evidence type="ECO:0000256" key="3">
    <source>
        <dbReference type="ARBA" id="ARBA00022490"/>
    </source>
</evidence>
<dbReference type="Pfam" id="PF04683">
    <property type="entry name" value="Rpn13_ADRM1_Pru"/>
    <property type="match status" value="1"/>
</dbReference>
<dbReference type="Gene3D" id="1.10.2020.20">
    <property type="match status" value="1"/>
</dbReference>
<dbReference type="CDD" id="cd13314">
    <property type="entry name" value="PH_Rpn13"/>
    <property type="match status" value="1"/>
</dbReference>
<evidence type="ECO:0000256" key="6">
    <source>
        <dbReference type="SAM" id="MobiDB-lite"/>
    </source>
</evidence>
<proteinExistence type="predicted"/>
<dbReference type="PROSITE" id="PS51916">
    <property type="entry name" value="DEUBAD"/>
    <property type="match status" value="1"/>
</dbReference>
<evidence type="ECO:0000313" key="10">
    <source>
        <dbReference type="Proteomes" id="UP000243217"/>
    </source>
</evidence>
<evidence type="ECO:0000259" key="8">
    <source>
        <dbReference type="PROSITE" id="PS51917"/>
    </source>
</evidence>
<dbReference type="FunFam" id="2.30.29.70:FF:000001">
    <property type="entry name" value="Proteasomal ubiquitin receptor ADRM1"/>
    <property type="match status" value="1"/>
</dbReference>
<reference evidence="9 10" key="1">
    <citation type="journal article" date="2014" name="Genome Biol. Evol.">
        <title>The secreted proteins of Achlya hypogyna and Thraustotheca clavata identify the ancestral oomycete secretome and reveal gene acquisitions by horizontal gene transfer.</title>
        <authorList>
            <person name="Misner I."/>
            <person name="Blouin N."/>
            <person name="Leonard G."/>
            <person name="Richards T.A."/>
            <person name="Lane C.E."/>
        </authorList>
    </citation>
    <scope>NUCLEOTIDE SEQUENCE [LARGE SCALE GENOMIC DNA]</scope>
    <source>
        <strain evidence="9 10">ATCC 34112</strain>
    </source>
</reference>
<dbReference type="OrthoDB" id="340431at2759"/>
<accession>A0A1W0A3R9</accession>
<dbReference type="GO" id="GO:0061133">
    <property type="term" value="F:endopeptidase activator activity"/>
    <property type="evidence" value="ECO:0007669"/>
    <property type="project" value="TreeGrafter"/>
</dbReference>
<dbReference type="Proteomes" id="UP000243217">
    <property type="component" value="Unassembled WGS sequence"/>
</dbReference>
<protein>
    <submittedName>
        <fullName evidence="9">Proteasomal ubiquitin receptor ADRM1</fullName>
    </submittedName>
</protein>
<sequence length="404" mass="43182">MFPAFGTTGGTRASLVEFNAGKMTTAPKETGSTKLVITPDLQKGKIVLVRGDDQLLHFQWKNRTTGAVVDDFIIFPNDASFQKVDTGRPNDRVYVLQYKGSSRRFFFWMQNKDGSKDVEQAKKVDDLMNSTAPAASSSSRRGNDASPLDPNAIMQMLGALGGGSDDGHGSSAVQMAELQQILQHMGMPASSSTGASANPSTASAVSSPAPSAVPNSPQEDDEDDEDEDVNMEEMSEEELLRLAIEESMRDVQDDSQQHEPEVPATPAPPTATPSIQLADFQRAMAAALNVQQSTPRTPISITALLQQPAVQTVLQDPSVQAELLPMLPESLQTQEELAGTTRTPQLRQCVGALSHALNSSNFNGILSNFGLDASAGHAELMRGDGIGAFLAAVVAWGKAHPRHE</sequence>
<dbReference type="InterPro" id="IPR044868">
    <property type="entry name" value="Rpn13/ADRM1_Pru"/>
</dbReference>
<dbReference type="STRING" id="74557.A0A1W0A3R9"/>
<feature type="region of interest" description="Disordered" evidence="6">
    <location>
        <begin position="248"/>
        <end position="272"/>
    </location>
</feature>
<comment type="subcellular location">
    <subcellularLocation>
        <location evidence="2">Cytoplasm</location>
    </subcellularLocation>
    <subcellularLocation>
        <location evidence="1">Nucleus</location>
    </subcellularLocation>
</comment>
<keyword evidence="9" id="KW-0675">Receptor</keyword>
<gene>
    <name evidence="9" type="ORF">THRCLA_02926</name>
</gene>
<dbReference type="InterPro" id="IPR003903">
    <property type="entry name" value="UIM_dom"/>
</dbReference>
<dbReference type="PROSITE" id="PS50330">
    <property type="entry name" value="UIM"/>
    <property type="match status" value="1"/>
</dbReference>
<dbReference type="Pfam" id="PF16550">
    <property type="entry name" value="RPN13_C"/>
    <property type="match status" value="1"/>
</dbReference>
<dbReference type="InterPro" id="IPR032368">
    <property type="entry name" value="RPN13_DEUBAD"/>
</dbReference>
<dbReference type="Gene3D" id="2.30.29.70">
    <property type="entry name" value="Proteasomal ubiquitin receptor Rpn13/ADRM1"/>
    <property type="match status" value="1"/>
</dbReference>
<dbReference type="PROSITE" id="PS51917">
    <property type="entry name" value="PRU"/>
    <property type="match status" value="1"/>
</dbReference>
<dbReference type="InterPro" id="IPR044867">
    <property type="entry name" value="DEUBAD_dom"/>
</dbReference>
<dbReference type="GO" id="GO:0070628">
    <property type="term" value="F:proteasome binding"/>
    <property type="evidence" value="ECO:0007669"/>
    <property type="project" value="TreeGrafter"/>
</dbReference>
<keyword evidence="3" id="KW-0963">Cytoplasm</keyword>
<dbReference type="InterPro" id="IPR038108">
    <property type="entry name" value="RPN13_DEUBAD_sf"/>
</dbReference>